<reference evidence="2" key="1">
    <citation type="submission" date="2016-04" db="EMBL/GenBank/DDBJ databases">
        <title>Cephalotus genome sequencing.</title>
        <authorList>
            <person name="Fukushima K."/>
            <person name="Hasebe M."/>
            <person name="Fang X."/>
        </authorList>
    </citation>
    <scope>NUCLEOTIDE SEQUENCE [LARGE SCALE GENOMIC DNA]</scope>
    <source>
        <strain evidence="2">cv. St1</strain>
    </source>
</reference>
<dbReference type="Proteomes" id="UP000187406">
    <property type="component" value="Unassembled WGS sequence"/>
</dbReference>
<proteinExistence type="predicted"/>
<feature type="non-terminal residue" evidence="1">
    <location>
        <position position="1"/>
    </location>
</feature>
<protein>
    <submittedName>
        <fullName evidence="1">DUF4219 domain-containing protein/UBN2 domain-containing protein</fullName>
    </submittedName>
</protein>
<evidence type="ECO:0000313" key="1">
    <source>
        <dbReference type="EMBL" id="GAV65975.1"/>
    </source>
</evidence>
<sequence>QVKKKVTTKWL</sequence>
<gene>
    <name evidence="1" type="ORF">CFOL_v3_09487</name>
</gene>
<comment type="caution">
    <text evidence="1">The sequence shown here is derived from an EMBL/GenBank/DDBJ whole genome shotgun (WGS) entry which is preliminary data.</text>
</comment>
<accession>A0A1Q3BDI5</accession>
<name>A0A1Q3BDI5_CEPFO</name>
<dbReference type="EMBL" id="BDDD01000446">
    <property type="protein sequence ID" value="GAV65975.1"/>
    <property type="molecule type" value="Genomic_DNA"/>
</dbReference>
<organism evidence="1 2">
    <name type="scientific">Cephalotus follicularis</name>
    <name type="common">Albany pitcher plant</name>
    <dbReference type="NCBI Taxonomy" id="3775"/>
    <lineage>
        <taxon>Eukaryota</taxon>
        <taxon>Viridiplantae</taxon>
        <taxon>Streptophyta</taxon>
        <taxon>Embryophyta</taxon>
        <taxon>Tracheophyta</taxon>
        <taxon>Spermatophyta</taxon>
        <taxon>Magnoliopsida</taxon>
        <taxon>eudicotyledons</taxon>
        <taxon>Gunneridae</taxon>
        <taxon>Pentapetalae</taxon>
        <taxon>rosids</taxon>
        <taxon>fabids</taxon>
        <taxon>Oxalidales</taxon>
        <taxon>Cephalotaceae</taxon>
        <taxon>Cephalotus</taxon>
    </lineage>
</organism>
<evidence type="ECO:0000313" key="2">
    <source>
        <dbReference type="Proteomes" id="UP000187406"/>
    </source>
</evidence>
<keyword evidence="2" id="KW-1185">Reference proteome</keyword>